<dbReference type="InterPro" id="IPR036817">
    <property type="entry name" value="Transthyretin/HIU_hydrolase_sf"/>
</dbReference>
<dbReference type="InterPro" id="IPR000895">
    <property type="entry name" value="Transthyretin/HIU_hydrolase"/>
</dbReference>
<reference evidence="10 11" key="1">
    <citation type="journal article" date="2016" name="Mol. Biol. Evol.">
        <title>Comparative Genomics of Early-Diverging Mushroom-Forming Fungi Provides Insights into the Origins of Lignocellulose Decay Capabilities.</title>
        <authorList>
            <person name="Nagy L.G."/>
            <person name="Riley R."/>
            <person name="Tritt A."/>
            <person name="Adam C."/>
            <person name="Daum C."/>
            <person name="Floudas D."/>
            <person name="Sun H."/>
            <person name="Yadav J.S."/>
            <person name="Pangilinan J."/>
            <person name="Larsson K.H."/>
            <person name="Matsuura K."/>
            <person name="Barry K."/>
            <person name="Labutti K."/>
            <person name="Kuo R."/>
            <person name="Ohm R.A."/>
            <person name="Bhattacharya S.S."/>
            <person name="Shirouzu T."/>
            <person name="Yoshinaga Y."/>
            <person name="Martin F.M."/>
            <person name="Grigoriev I.V."/>
            <person name="Hibbett D.S."/>
        </authorList>
    </citation>
    <scope>NUCLEOTIDE SEQUENCE [LARGE SCALE GENOMIC DNA]</scope>
    <source>
        <strain evidence="10 11">TUFC12733</strain>
    </source>
</reference>
<dbReference type="SMART" id="SM00095">
    <property type="entry name" value="TR_THY"/>
    <property type="match status" value="1"/>
</dbReference>
<dbReference type="InterPro" id="IPR023416">
    <property type="entry name" value="Transthyretin/HIU_hydrolase_d"/>
</dbReference>
<dbReference type="PRINTS" id="PR00189">
    <property type="entry name" value="TRNSTHYRETIN"/>
</dbReference>
<protein>
    <recommendedName>
        <fullName evidence="8">5-hydroxyisourate hydrolase</fullName>
        <shortName evidence="8">HIU hydrolase</shortName>
        <shortName evidence="8">HIUHase</shortName>
        <ecNumber evidence="8">3.5.2.17</ecNumber>
    </recommendedName>
</protein>
<proteinExistence type="inferred from homology"/>
<dbReference type="Pfam" id="PF00576">
    <property type="entry name" value="Transthyretin"/>
    <property type="match status" value="1"/>
</dbReference>
<dbReference type="Proteomes" id="UP000076738">
    <property type="component" value="Unassembled WGS sequence"/>
</dbReference>
<evidence type="ECO:0000256" key="7">
    <source>
        <dbReference type="PIRSR" id="PIRSR600895-51"/>
    </source>
</evidence>
<evidence type="ECO:0000259" key="9">
    <source>
        <dbReference type="SMART" id="SM00095"/>
    </source>
</evidence>
<evidence type="ECO:0000313" key="10">
    <source>
        <dbReference type="EMBL" id="KZO96437.1"/>
    </source>
</evidence>
<evidence type="ECO:0000256" key="3">
    <source>
        <dbReference type="ARBA" id="ARBA00009850"/>
    </source>
</evidence>
<feature type="binding site" evidence="7">
    <location>
        <position position="116"/>
    </location>
    <ligand>
        <name>substrate</name>
    </ligand>
</feature>
<dbReference type="AlphaFoldDB" id="A0A167M8B1"/>
<accession>A0A167M8B1</accession>
<dbReference type="PANTHER" id="PTHR10395:SF7">
    <property type="entry name" value="5-HYDROXYISOURATE HYDROLASE"/>
    <property type="match status" value="1"/>
</dbReference>
<dbReference type="EMBL" id="KV417284">
    <property type="protein sequence ID" value="KZO96437.1"/>
    <property type="molecule type" value="Genomic_DNA"/>
</dbReference>
<comment type="function">
    <text evidence="2">Catalyzes the hydrolysis of 5-hydroxyisourate (HIU) to 2-oxo-4-hydroxy-4-carboxy-5-ureidoimidazoline (OHCU).</text>
</comment>
<feature type="domain" description="Transthyretin/hydroxyisourate hydrolase" evidence="9">
    <location>
        <begin position="1"/>
        <end position="118"/>
    </location>
</feature>
<dbReference type="GO" id="GO:0033971">
    <property type="term" value="F:hydroxyisourate hydrolase activity"/>
    <property type="evidence" value="ECO:0007669"/>
    <property type="project" value="UniProtKB-EC"/>
</dbReference>
<name>A0A167M8B1_CALVF</name>
<evidence type="ECO:0000256" key="5">
    <source>
        <dbReference type="ARBA" id="ARBA00022631"/>
    </source>
</evidence>
<dbReference type="SUPFAM" id="SSF49472">
    <property type="entry name" value="Transthyretin (synonym: prealbumin)"/>
    <property type="match status" value="1"/>
</dbReference>
<dbReference type="NCBIfam" id="TIGR02962">
    <property type="entry name" value="hdxy_isourate"/>
    <property type="match status" value="1"/>
</dbReference>
<dbReference type="InterPro" id="IPR023418">
    <property type="entry name" value="Thyroxine_BS"/>
</dbReference>
<sequence length="119" mass="12887">MARSPITCHVLDSVLGKPGSDIPVSVYRLTSTSDGQPSSALLASGRTDADGRCTTLLPPGTLEVGTYKVCFDTGAYFAAGGRECFYPVVEITFFLKKPEEHYHIPLLLSPYSYTTYRGS</sequence>
<feature type="binding site" evidence="7">
    <location>
        <position position="52"/>
    </location>
    <ligand>
        <name>substrate</name>
    </ligand>
</feature>
<dbReference type="InterPro" id="IPR014306">
    <property type="entry name" value="Hydroxyisourate_hydrolase"/>
</dbReference>
<evidence type="ECO:0000256" key="1">
    <source>
        <dbReference type="ARBA" id="ARBA00001043"/>
    </source>
</evidence>
<evidence type="ECO:0000256" key="4">
    <source>
        <dbReference type="ARBA" id="ARBA00011881"/>
    </source>
</evidence>
<dbReference type="PROSITE" id="PS00768">
    <property type="entry name" value="TRANSTHYRETIN_1"/>
    <property type="match status" value="1"/>
</dbReference>
<dbReference type="PROSITE" id="PS00769">
    <property type="entry name" value="TRANSTHYRETIN_2"/>
    <property type="match status" value="1"/>
</dbReference>
<dbReference type="PANTHER" id="PTHR10395">
    <property type="entry name" value="URICASE AND TRANSTHYRETIN-RELATED"/>
    <property type="match status" value="1"/>
</dbReference>
<keyword evidence="5 8" id="KW-0659">Purine metabolism</keyword>
<gene>
    <name evidence="10" type="ORF">CALVIDRAFT_117466</name>
</gene>
<dbReference type="EC" id="3.5.2.17" evidence="8"/>
<dbReference type="InterPro" id="IPR023419">
    <property type="entry name" value="Transthyretin_CS"/>
</dbReference>
<comment type="subunit">
    <text evidence="4 8">Homotetramer.</text>
</comment>
<evidence type="ECO:0000256" key="8">
    <source>
        <dbReference type="RuleBase" id="RU361270"/>
    </source>
</evidence>
<keyword evidence="11" id="KW-1185">Reference proteome</keyword>
<evidence type="ECO:0000313" key="11">
    <source>
        <dbReference type="Proteomes" id="UP000076738"/>
    </source>
</evidence>
<dbReference type="GO" id="GO:0006144">
    <property type="term" value="P:purine nucleobase metabolic process"/>
    <property type="evidence" value="ECO:0007669"/>
    <property type="project" value="UniProtKB-KW"/>
</dbReference>
<evidence type="ECO:0000256" key="2">
    <source>
        <dbReference type="ARBA" id="ARBA00002704"/>
    </source>
</evidence>
<comment type="similarity">
    <text evidence="3 8">Belongs to the transthyretin family. 5-hydroxyisourate hydrolase subfamily.</text>
</comment>
<organism evidence="10 11">
    <name type="scientific">Calocera viscosa (strain TUFC12733)</name>
    <dbReference type="NCBI Taxonomy" id="1330018"/>
    <lineage>
        <taxon>Eukaryota</taxon>
        <taxon>Fungi</taxon>
        <taxon>Dikarya</taxon>
        <taxon>Basidiomycota</taxon>
        <taxon>Agaricomycotina</taxon>
        <taxon>Dacrymycetes</taxon>
        <taxon>Dacrymycetales</taxon>
        <taxon>Dacrymycetaceae</taxon>
        <taxon>Calocera</taxon>
    </lineage>
</organism>
<dbReference type="CDD" id="cd05822">
    <property type="entry name" value="TLP_HIUase"/>
    <property type="match status" value="1"/>
</dbReference>
<evidence type="ECO:0000256" key="6">
    <source>
        <dbReference type="ARBA" id="ARBA00022801"/>
    </source>
</evidence>
<dbReference type="STRING" id="1330018.A0A167M8B1"/>
<dbReference type="Gene3D" id="2.60.40.180">
    <property type="entry name" value="Transthyretin/hydroxyisourate hydrolase domain"/>
    <property type="match status" value="1"/>
</dbReference>
<dbReference type="OrthoDB" id="10265230at2759"/>
<keyword evidence="6 8" id="KW-0378">Hydrolase</keyword>
<feature type="binding site" evidence="7">
    <location>
        <position position="9"/>
    </location>
    <ligand>
        <name>substrate</name>
    </ligand>
</feature>
<comment type="catalytic activity">
    <reaction evidence="1 8">
        <text>5-hydroxyisourate + H2O = 5-hydroxy-2-oxo-4-ureido-2,5-dihydro-1H-imidazole-5-carboxylate + H(+)</text>
        <dbReference type="Rhea" id="RHEA:23736"/>
        <dbReference type="ChEBI" id="CHEBI:15377"/>
        <dbReference type="ChEBI" id="CHEBI:15378"/>
        <dbReference type="ChEBI" id="CHEBI:18072"/>
        <dbReference type="ChEBI" id="CHEBI:58639"/>
        <dbReference type="EC" id="3.5.2.17"/>
    </reaction>
</comment>